<accession>A0AAW0CYH4</accession>
<evidence type="ECO:0000313" key="3">
    <source>
        <dbReference type="EMBL" id="KAK7043356.1"/>
    </source>
</evidence>
<dbReference type="AlphaFoldDB" id="A0AAW0CYH4"/>
<reference evidence="3 4" key="1">
    <citation type="journal article" date="2024" name="J Genomics">
        <title>Draft genome sequencing and assembly of Favolaschia claudopus CIRM-BRFM 2984 isolated from oak limbs.</title>
        <authorList>
            <person name="Navarro D."/>
            <person name="Drula E."/>
            <person name="Chaduli D."/>
            <person name="Cazenave R."/>
            <person name="Ahrendt S."/>
            <person name="Wang J."/>
            <person name="Lipzen A."/>
            <person name="Daum C."/>
            <person name="Barry K."/>
            <person name="Grigoriev I.V."/>
            <person name="Favel A."/>
            <person name="Rosso M.N."/>
            <person name="Martin F."/>
        </authorList>
    </citation>
    <scope>NUCLEOTIDE SEQUENCE [LARGE SCALE GENOMIC DNA]</scope>
    <source>
        <strain evidence="3 4">CIRM-BRFM 2984</strain>
    </source>
</reference>
<comment type="caution">
    <text evidence="3">The sequence shown here is derived from an EMBL/GenBank/DDBJ whole genome shotgun (WGS) entry which is preliminary data.</text>
</comment>
<protein>
    <recommendedName>
        <fullName evidence="5">F-box domain-containing protein</fullName>
    </recommendedName>
</protein>
<evidence type="ECO:0000313" key="4">
    <source>
        <dbReference type="Proteomes" id="UP001362999"/>
    </source>
</evidence>
<dbReference type="Proteomes" id="UP001362999">
    <property type="component" value="Unassembled WGS sequence"/>
</dbReference>
<name>A0AAW0CYH4_9AGAR</name>
<feature type="coiled-coil region" evidence="1">
    <location>
        <begin position="50"/>
        <end position="77"/>
    </location>
</feature>
<feature type="region of interest" description="Disordered" evidence="2">
    <location>
        <begin position="1"/>
        <end position="22"/>
    </location>
</feature>
<keyword evidence="1" id="KW-0175">Coiled coil</keyword>
<organism evidence="3 4">
    <name type="scientific">Favolaschia claudopus</name>
    <dbReference type="NCBI Taxonomy" id="2862362"/>
    <lineage>
        <taxon>Eukaryota</taxon>
        <taxon>Fungi</taxon>
        <taxon>Dikarya</taxon>
        <taxon>Basidiomycota</taxon>
        <taxon>Agaricomycotina</taxon>
        <taxon>Agaricomycetes</taxon>
        <taxon>Agaricomycetidae</taxon>
        <taxon>Agaricales</taxon>
        <taxon>Marasmiineae</taxon>
        <taxon>Mycenaceae</taxon>
        <taxon>Favolaschia</taxon>
    </lineage>
</organism>
<gene>
    <name evidence="3" type="ORF">R3P38DRAFT_2883776</name>
</gene>
<dbReference type="EMBL" id="JAWWNJ010000012">
    <property type="protein sequence ID" value="KAK7043356.1"/>
    <property type="molecule type" value="Genomic_DNA"/>
</dbReference>
<sequence length="547" mass="62060">MSTPKMKTARRTGSGFTSPLLPTPTQVANIHRISRCGILPPNSSSLRGTVSLAKTELARYDAEIVKLQTELDRLASERATLLSYSTSCQSVLSARHRLPNELLAFIFELSFPHFRYRLYDYATGTVERLRLSHHHILQLGRISSRWHKIAMETPKLWSTVTVDTSTWDSYNSPQMLKLLESSLRRSQDHALDLHVKIGTRHDLGYHNESLFQLLAKTAYRWRHARIVWHGKPPNSIPRILGNLEKLETLELDLGWRMIDTVEAPCLRHFSFHGNMDNLPSLPWHQLRSCRYRGKGLPTSLSPLSLLPTANESTAFTFAFNLALVSDDDEIVVSSNIRSVEFSLNTGDKPGAVEKLLDCLTFPCLQAFKYRPMPPDAYLPVPNWPSTHFLTLADRSSFATHLIYLTIHAKITEDELLLNVKALNCLEELCVMDSFTDPLDRHVVVTDKLLQGLLYYNIPGKASLVPKLRVLTFETAMEFTDSVYFDLVASRIEKVHVVDGGGAFSANIRRCKGSRKLGFSTQHKFKSFVSNRTLLFQYVEMKFEGEGN</sequence>
<evidence type="ECO:0008006" key="5">
    <source>
        <dbReference type="Google" id="ProtNLM"/>
    </source>
</evidence>
<evidence type="ECO:0000256" key="1">
    <source>
        <dbReference type="SAM" id="Coils"/>
    </source>
</evidence>
<evidence type="ECO:0000256" key="2">
    <source>
        <dbReference type="SAM" id="MobiDB-lite"/>
    </source>
</evidence>
<proteinExistence type="predicted"/>
<keyword evidence="4" id="KW-1185">Reference proteome</keyword>